<protein>
    <submittedName>
        <fullName evidence="2">Uncharacterized protein</fullName>
    </submittedName>
</protein>
<feature type="transmembrane region" description="Helical" evidence="1">
    <location>
        <begin position="94"/>
        <end position="113"/>
    </location>
</feature>
<reference evidence="2" key="1">
    <citation type="journal article" date="2015" name="Nature">
        <title>Complex archaea that bridge the gap between prokaryotes and eukaryotes.</title>
        <authorList>
            <person name="Spang A."/>
            <person name="Saw J.H."/>
            <person name="Jorgensen S.L."/>
            <person name="Zaremba-Niedzwiedzka K."/>
            <person name="Martijn J."/>
            <person name="Lind A.E."/>
            <person name="van Eijk R."/>
            <person name="Schleper C."/>
            <person name="Guy L."/>
            <person name="Ettema T.J."/>
        </authorList>
    </citation>
    <scope>NUCLEOTIDE SEQUENCE</scope>
</reference>
<keyword evidence="1" id="KW-1133">Transmembrane helix</keyword>
<gene>
    <name evidence="2" type="ORF">LCGC14_2951480</name>
</gene>
<dbReference type="AlphaFoldDB" id="A0A0F9A6A4"/>
<keyword evidence="1" id="KW-0472">Membrane</keyword>
<comment type="caution">
    <text evidence="2">The sequence shown here is derived from an EMBL/GenBank/DDBJ whole genome shotgun (WGS) entry which is preliminary data.</text>
</comment>
<organism evidence="2">
    <name type="scientific">marine sediment metagenome</name>
    <dbReference type="NCBI Taxonomy" id="412755"/>
    <lineage>
        <taxon>unclassified sequences</taxon>
        <taxon>metagenomes</taxon>
        <taxon>ecological metagenomes</taxon>
    </lineage>
</organism>
<proteinExistence type="predicted"/>
<evidence type="ECO:0000313" key="2">
    <source>
        <dbReference type="EMBL" id="KKK67696.1"/>
    </source>
</evidence>
<keyword evidence="1" id="KW-0812">Transmembrane</keyword>
<feature type="transmembrane region" description="Helical" evidence="1">
    <location>
        <begin position="66"/>
        <end position="88"/>
    </location>
</feature>
<name>A0A0F9A6A4_9ZZZZ</name>
<sequence>MSTCSKCGSPDRNDLFYGICSLCRKRILNSIPLIDWNKVDIPPIDSTMTNQTIPDQKLIIKILNNFVKNTLGILSLFFDLIALIMIIIFLNTLLYAGAFSISAIICGILELALDWDENWKYIGYGFLIGVILSVISLWPLILVIVNIFF</sequence>
<evidence type="ECO:0000256" key="1">
    <source>
        <dbReference type="SAM" id="Phobius"/>
    </source>
</evidence>
<dbReference type="EMBL" id="LAZR01059483">
    <property type="protein sequence ID" value="KKK67696.1"/>
    <property type="molecule type" value="Genomic_DNA"/>
</dbReference>
<feature type="transmembrane region" description="Helical" evidence="1">
    <location>
        <begin position="125"/>
        <end position="148"/>
    </location>
</feature>
<accession>A0A0F9A6A4</accession>